<evidence type="ECO:0000313" key="3">
    <source>
        <dbReference type="WBParaSite" id="jg7374"/>
    </source>
</evidence>
<evidence type="ECO:0000256" key="1">
    <source>
        <dbReference type="SAM" id="MobiDB-lite"/>
    </source>
</evidence>
<name>A0A915EMA0_9BILA</name>
<dbReference type="Proteomes" id="UP000887574">
    <property type="component" value="Unplaced"/>
</dbReference>
<feature type="compositionally biased region" description="Polar residues" evidence="1">
    <location>
        <begin position="75"/>
        <end position="90"/>
    </location>
</feature>
<organism evidence="2 3">
    <name type="scientific">Ditylenchus dipsaci</name>
    <dbReference type="NCBI Taxonomy" id="166011"/>
    <lineage>
        <taxon>Eukaryota</taxon>
        <taxon>Metazoa</taxon>
        <taxon>Ecdysozoa</taxon>
        <taxon>Nematoda</taxon>
        <taxon>Chromadorea</taxon>
        <taxon>Rhabditida</taxon>
        <taxon>Tylenchina</taxon>
        <taxon>Tylenchomorpha</taxon>
        <taxon>Sphaerularioidea</taxon>
        <taxon>Anguinidae</taxon>
        <taxon>Anguininae</taxon>
        <taxon>Ditylenchus</taxon>
    </lineage>
</organism>
<proteinExistence type="predicted"/>
<sequence>MDFFFGLYMDCNVYIARSFVIKRNSQMLQVIIIESEQNNHKTKKVIGNLSFLISQAMQANTEKPHEPTEQKEEVNSNQNRSSQVIPSHNK</sequence>
<feature type="region of interest" description="Disordered" evidence="1">
    <location>
        <begin position="57"/>
        <end position="90"/>
    </location>
</feature>
<dbReference type="AlphaFoldDB" id="A0A915EMA0"/>
<dbReference type="WBParaSite" id="jg7374">
    <property type="protein sequence ID" value="jg7374"/>
    <property type="gene ID" value="jg7374"/>
</dbReference>
<keyword evidence="2" id="KW-1185">Reference proteome</keyword>
<feature type="compositionally biased region" description="Basic and acidic residues" evidence="1">
    <location>
        <begin position="62"/>
        <end position="74"/>
    </location>
</feature>
<evidence type="ECO:0000313" key="2">
    <source>
        <dbReference type="Proteomes" id="UP000887574"/>
    </source>
</evidence>
<accession>A0A915EMA0</accession>
<reference evidence="3" key="1">
    <citation type="submission" date="2022-11" db="UniProtKB">
        <authorList>
            <consortium name="WormBaseParasite"/>
        </authorList>
    </citation>
    <scope>IDENTIFICATION</scope>
</reference>
<protein>
    <submittedName>
        <fullName evidence="3">Uncharacterized protein</fullName>
    </submittedName>
</protein>